<name>A0A955LLN3_UNCKA</name>
<dbReference type="EMBL" id="JAGQKZ010000075">
    <property type="protein sequence ID" value="MCA9392542.1"/>
    <property type="molecule type" value="Genomic_DNA"/>
</dbReference>
<evidence type="ECO:0000313" key="1">
    <source>
        <dbReference type="EMBL" id="MCA9392542.1"/>
    </source>
</evidence>
<organism evidence="1 2">
    <name type="scientific">candidate division WWE3 bacterium</name>
    <dbReference type="NCBI Taxonomy" id="2053526"/>
    <lineage>
        <taxon>Bacteria</taxon>
        <taxon>Katanobacteria</taxon>
    </lineage>
</organism>
<proteinExistence type="predicted"/>
<comment type="caution">
    <text evidence="1">The sequence shown here is derived from an EMBL/GenBank/DDBJ whole genome shotgun (WGS) entry which is preliminary data.</text>
</comment>
<evidence type="ECO:0000313" key="2">
    <source>
        <dbReference type="Proteomes" id="UP000751518"/>
    </source>
</evidence>
<reference evidence="1" key="1">
    <citation type="submission" date="2020-04" db="EMBL/GenBank/DDBJ databases">
        <authorList>
            <person name="Zhang T."/>
        </authorList>
    </citation>
    <scope>NUCLEOTIDE SEQUENCE</scope>
    <source>
        <strain evidence="1">HKST-UBA03</strain>
    </source>
</reference>
<reference evidence="1" key="2">
    <citation type="journal article" date="2021" name="Microbiome">
        <title>Successional dynamics and alternative stable states in a saline activated sludge microbial community over 9 years.</title>
        <authorList>
            <person name="Wang Y."/>
            <person name="Ye J."/>
            <person name="Ju F."/>
            <person name="Liu L."/>
            <person name="Boyd J.A."/>
            <person name="Deng Y."/>
            <person name="Parks D.H."/>
            <person name="Jiang X."/>
            <person name="Yin X."/>
            <person name="Woodcroft B.J."/>
            <person name="Tyson G.W."/>
            <person name="Hugenholtz P."/>
            <person name="Polz M.F."/>
            <person name="Zhang T."/>
        </authorList>
    </citation>
    <scope>NUCLEOTIDE SEQUENCE</scope>
    <source>
        <strain evidence="1">HKST-UBA03</strain>
    </source>
</reference>
<sequence>MALRELTLKDFDELRAFRDKWLDDAIQMYIAWRVHGKSYRQIASTYGISHELVGRKIKSLISQINNIQTGKLSVDKDGEK</sequence>
<protein>
    <submittedName>
        <fullName evidence="1">Uncharacterized protein</fullName>
    </submittedName>
</protein>
<dbReference type="AlphaFoldDB" id="A0A955LLN3"/>
<accession>A0A955LLN3</accession>
<dbReference type="Proteomes" id="UP000751518">
    <property type="component" value="Unassembled WGS sequence"/>
</dbReference>
<gene>
    <name evidence="1" type="ORF">KC614_05100</name>
</gene>